<dbReference type="Gene3D" id="2.60.270.20">
    <property type="entry name" value="Cytolysin/lectin"/>
    <property type="match status" value="1"/>
</dbReference>
<dbReference type="EMBL" id="JBJQND010000007">
    <property type="protein sequence ID" value="KAL3871391.1"/>
    <property type="molecule type" value="Genomic_DNA"/>
</dbReference>
<accession>A0ABD3WDD9</accession>
<dbReference type="InterPro" id="IPR009104">
    <property type="entry name" value="Anemon_actinoporin-like"/>
</dbReference>
<organism evidence="6 7">
    <name type="scientific">Sinanodonta woodiana</name>
    <name type="common">Chinese pond mussel</name>
    <name type="synonym">Anodonta woodiana</name>
    <dbReference type="NCBI Taxonomy" id="1069815"/>
    <lineage>
        <taxon>Eukaryota</taxon>
        <taxon>Metazoa</taxon>
        <taxon>Spiralia</taxon>
        <taxon>Lophotrochozoa</taxon>
        <taxon>Mollusca</taxon>
        <taxon>Bivalvia</taxon>
        <taxon>Autobranchia</taxon>
        <taxon>Heteroconchia</taxon>
        <taxon>Palaeoheterodonta</taxon>
        <taxon>Unionida</taxon>
        <taxon>Unionoidea</taxon>
        <taxon>Unionidae</taxon>
        <taxon>Unioninae</taxon>
        <taxon>Sinanodonta</taxon>
    </lineage>
</organism>
<dbReference type="InterPro" id="IPR050677">
    <property type="entry name" value="Actinoporin_PFT"/>
</dbReference>
<keyword evidence="3" id="KW-1052">Target cell membrane</keyword>
<keyword evidence="4" id="KW-1053">Target membrane</keyword>
<comment type="subcellular location">
    <subcellularLocation>
        <location evidence="2">Nematocyst</location>
    </subcellularLocation>
    <subcellularLocation>
        <location evidence="1">Target cell membrane</location>
    </subcellularLocation>
</comment>
<evidence type="ECO:0000313" key="7">
    <source>
        <dbReference type="Proteomes" id="UP001634394"/>
    </source>
</evidence>
<protein>
    <submittedName>
        <fullName evidence="6">Uncharacterized protein</fullName>
    </submittedName>
</protein>
<reference evidence="6 7" key="1">
    <citation type="submission" date="2024-11" db="EMBL/GenBank/DDBJ databases">
        <title>Chromosome-level genome assembly of the freshwater bivalve Anodonta woodiana.</title>
        <authorList>
            <person name="Chen X."/>
        </authorList>
    </citation>
    <scope>NUCLEOTIDE SEQUENCE [LARGE SCALE GENOMIC DNA]</scope>
    <source>
        <strain evidence="6">MN2024</strain>
        <tissue evidence="6">Gills</tissue>
    </source>
</reference>
<evidence type="ECO:0000256" key="3">
    <source>
        <dbReference type="ARBA" id="ARBA00022537"/>
    </source>
</evidence>
<dbReference type="Proteomes" id="UP001634394">
    <property type="component" value="Unassembled WGS sequence"/>
</dbReference>
<dbReference type="Pfam" id="PF06369">
    <property type="entry name" value="Anemone_cytotox"/>
    <property type="match status" value="1"/>
</dbReference>
<dbReference type="GO" id="GO:0042151">
    <property type="term" value="C:nematocyst"/>
    <property type="evidence" value="ECO:0007669"/>
    <property type="project" value="UniProtKB-SubCell"/>
</dbReference>
<dbReference type="PANTHER" id="PTHR40388:SF1">
    <property type="entry name" value="BRYOPORIN"/>
    <property type="match status" value="1"/>
</dbReference>
<evidence type="ECO:0000256" key="1">
    <source>
        <dbReference type="ARBA" id="ARBA00004175"/>
    </source>
</evidence>
<sequence length="198" mass="23191">MAKYSKVNEDNVEFSWSAVPELPFRVTCTIYIENWTKELLDRPIVSIAQGKVEIPPTRILPGQRGIMVARKNPYTATGTYGTVSWLLEREQRRVVVMWVAPFNFDFYDNWLAVGMTRKGITDHADNDRWYKQMYYEETDERLQFRKMKYDNVIRDVTYADDGIQIEGNMSTTHHAQAKITIRPLSISDYADNIKQMFS</sequence>
<dbReference type="GO" id="GO:0044218">
    <property type="term" value="C:other organism cell membrane"/>
    <property type="evidence" value="ECO:0007669"/>
    <property type="project" value="UniProtKB-KW"/>
</dbReference>
<comment type="caution">
    <text evidence="6">The sequence shown here is derived from an EMBL/GenBank/DDBJ whole genome shotgun (WGS) entry which is preliminary data.</text>
</comment>
<dbReference type="PANTHER" id="PTHR40388">
    <property type="entry name" value="BRYOPORIN"/>
    <property type="match status" value="1"/>
</dbReference>
<dbReference type="SUPFAM" id="SSF63724">
    <property type="entry name" value="Cytolysin/lectin"/>
    <property type="match status" value="1"/>
</dbReference>
<gene>
    <name evidence="6" type="ORF">ACJMK2_039395</name>
</gene>
<keyword evidence="7" id="KW-1185">Reference proteome</keyword>
<evidence type="ECO:0000313" key="6">
    <source>
        <dbReference type="EMBL" id="KAL3871391.1"/>
    </source>
</evidence>
<dbReference type="InterPro" id="IPR015926">
    <property type="entry name" value="Cytolysin/lectin"/>
</dbReference>
<keyword evidence="4" id="KW-0472">Membrane</keyword>
<name>A0ABD3WDD9_SINWO</name>
<evidence type="ECO:0000256" key="2">
    <source>
        <dbReference type="ARBA" id="ARBA00004532"/>
    </source>
</evidence>
<evidence type="ECO:0000256" key="4">
    <source>
        <dbReference type="ARBA" id="ARBA00023298"/>
    </source>
</evidence>
<evidence type="ECO:0000256" key="5">
    <source>
        <dbReference type="ARBA" id="ARBA00023331"/>
    </source>
</evidence>
<keyword evidence="5" id="KW-0166">Nematocyst</keyword>
<proteinExistence type="predicted"/>
<dbReference type="AlphaFoldDB" id="A0ABD3WDD9"/>